<accession>A0AAD4LW22</accession>
<evidence type="ECO:0000313" key="10">
    <source>
        <dbReference type="EMBL" id="KAI0292339.1"/>
    </source>
</evidence>
<dbReference type="InterPro" id="IPR018820">
    <property type="entry name" value="BRE4-related_DUF2421"/>
</dbReference>
<dbReference type="Proteomes" id="UP001203297">
    <property type="component" value="Unassembled WGS sequence"/>
</dbReference>
<feature type="transmembrane region" description="Helical" evidence="6">
    <location>
        <begin position="816"/>
        <end position="835"/>
    </location>
</feature>
<evidence type="ECO:0000313" key="11">
    <source>
        <dbReference type="Proteomes" id="UP001203297"/>
    </source>
</evidence>
<dbReference type="PANTHER" id="PTHR37994:SF1">
    <property type="entry name" value="ER TRANSPORTER 6TM N-TERMINAL DOMAIN-CONTAINING PROTEIN"/>
    <property type="match status" value="1"/>
</dbReference>
<feature type="region of interest" description="Disordered" evidence="5">
    <location>
        <begin position="377"/>
        <end position="425"/>
    </location>
</feature>
<dbReference type="Pfam" id="PF13515">
    <property type="entry name" value="FUSC_2"/>
    <property type="match status" value="1"/>
</dbReference>
<feature type="compositionally biased region" description="Basic and acidic residues" evidence="5">
    <location>
        <begin position="8"/>
        <end position="26"/>
    </location>
</feature>
<comment type="subcellular location">
    <subcellularLocation>
        <location evidence="1">Membrane</location>
        <topology evidence="1">Multi-pass membrane protein</topology>
    </subcellularLocation>
</comment>
<evidence type="ECO:0000256" key="5">
    <source>
        <dbReference type="SAM" id="MobiDB-lite"/>
    </source>
</evidence>
<name>A0AAD4LW22_9AGAM</name>
<evidence type="ECO:0008006" key="12">
    <source>
        <dbReference type="Google" id="ProtNLM"/>
    </source>
</evidence>
<dbReference type="InterPro" id="IPR049453">
    <property type="entry name" value="Memb_transporter_dom"/>
</dbReference>
<feature type="compositionally biased region" description="Polar residues" evidence="5">
    <location>
        <begin position="388"/>
        <end position="424"/>
    </location>
</feature>
<keyword evidence="4 6" id="KW-0472">Membrane</keyword>
<evidence type="ECO:0000256" key="2">
    <source>
        <dbReference type="ARBA" id="ARBA00022692"/>
    </source>
</evidence>
<dbReference type="Pfam" id="PF10337">
    <property type="entry name" value="ArAE_2_N"/>
    <property type="match status" value="1"/>
</dbReference>
<feature type="transmembrane region" description="Helical" evidence="6">
    <location>
        <begin position="784"/>
        <end position="804"/>
    </location>
</feature>
<comment type="caution">
    <text evidence="10">The sequence shown here is derived from an EMBL/GenBank/DDBJ whole genome shotgun (WGS) entry which is preliminary data.</text>
</comment>
<proteinExistence type="predicted"/>
<organism evidence="10 11">
    <name type="scientific">Multifurca ochricompacta</name>
    <dbReference type="NCBI Taxonomy" id="376703"/>
    <lineage>
        <taxon>Eukaryota</taxon>
        <taxon>Fungi</taxon>
        <taxon>Dikarya</taxon>
        <taxon>Basidiomycota</taxon>
        <taxon>Agaricomycotina</taxon>
        <taxon>Agaricomycetes</taxon>
        <taxon>Russulales</taxon>
        <taxon>Russulaceae</taxon>
        <taxon>Multifurca</taxon>
    </lineage>
</organism>
<dbReference type="PANTHER" id="PTHR37994">
    <property type="entry name" value="ARAE_2_N DOMAIN-CONTAINING PROTEIN-RELATED"/>
    <property type="match status" value="1"/>
</dbReference>
<dbReference type="InterPro" id="IPR018823">
    <property type="entry name" value="ArAE_2_N"/>
</dbReference>
<dbReference type="GO" id="GO:0016020">
    <property type="term" value="C:membrane"/>
    <property type="evidence" value="ECO:0007669"/>
    <property type="project" value="UniProtKB-SubCell"/>
</dbReference>
<evidence type="ECO:0000259" key="7">
    <source>
        <dbReference type="Pfam" id="PF10334"/>
    </source>
</evidence>
<keyword evidence="3 6" id="KW-1133">Transmembrane helix</keyword>
<dbReference type="AlphaFoldDB" id="A0AAD4LW22"/>
<dbReference type="Pfam" id="PF10334">
    <property type="entry name" value="BRE4"/>
    <property type="match status" value="1"/>
</dbReference>
<feature type="transmembrane region" description="Helical" evidence="6">
    <location>
        <begin position="841"/>
        <end position="858"/>
    </location>
</feature>
<evidence type="ECO:0000256" key="4">
    <source>
        <dbReference type="ARBA" id="ARBA00023136"/>
    </source>
</evidence>
<feature type="transmembrane region" description="Helical" evidence="6">
    <location>
        <begin position="245"/>
        <end position="265"/>
    </location>
</feature>
<evidence type="ECO:0000256" key="3">
    <source>
        <dbReference type="ARBA" id="ARBA00022989"/>
    </source>
</evidence>
<reference evidence="10" key="1">
    <citation type="journal article" date="2022" name="New Phytol.">
        <title>Evolutionary transition to the ectomycorrhizal habit in the genomes of a hyperdiverse lineage of mushroom-forming fungi.</title>
        <authorList>
            <person name="Looney B."/>
            <person name="Miyauchi S."/>
            <person name="Morin E."/>
            <person name="Drula E."/>
            <person name="Courty P.E."/>
            <person name="Kohler A."/>
            <person name="Kuo A."/>
            <person name="LaButti K."/>
            <person name="Pangilinan J."/>
            <person name="Lipzen A."/>
            <person name="Riley R."/>
            <person name="Andreopoulos W."/>
            <person name="He G."/>
            <person name="Johnson J."/>
            <person name="Nolan M."/>
            <person name="Tritt A."/>
            <person name="Barry K.W."/>
            <person name="Grigoriev I.V."/>
            <person name="Nagy L.G."/>
            <person name="Hibbett D."/>
            <person name="Henrissat B."/>
            <person name="Matheny P.B."/>
            <person name="Labbe J."/>
            <person name="Martin F.M."/>
        </authorList>
    </citation>
    <scope>NUCLEOTIDE SEQUENCE</scope>
    <source>
        <strain evidence="10">BPL690</strain>
    </source>
</reference>
<sequence>MSTSTHLHPREYDPRIGDEDASRSDPPDNAPPNIPSSSHAFPAAPKQESNSNCDNLKGKVIENTRPNSSQRARSSLLRLPANLRWIVDNWKWSKWMPAIRCAISEWVSLLLLIINPSTRSMGQASFLILIAGMLSPPGDPFVANTEREIIILVFVLVSWGWASLGIKLSALARTYVDYSAHINDILSGKYLEVAPSIINVIFLFFGSAFFLYVKAQQGPGPFVPATTLACICLGRLCTSYLPGKAVIVPVAFHSAVAIASSVLVFPTSIAAKYTAGLRGVINPLSSGFRQHISLLETSTSSSVFSPKAVRASASKAESALAPLNTLARLLKRDISWGRFSGMDLDGMREKVQRLVMRAHGMNVYFYLIDPTRERFPVTPVPSHPGSPSAGTPNVSRPSSPARTEESASASPVPPHSTTTCSQAEVEQYRGRQALRRHPRFDVDSTSHSVKSHSHGTIFRSLRHTHRHSHISSLFGIHHQDNLREHVVGVFESQRYLDLESHHFAHPLAVYYTGQSTALLRQSCEPLLRECIVGLGELDLWLSTSRNKRWMFWFGGDKSTRERQERLDGLYKAGDELTRTLATFRASLRHLVLEPYREAFSDKHEGCMTGGVIPPHRFLFHTYTYQYHLMEFSIILISTLEYITNLEKERLKTRLWLPTVSFYDFFRRSIWDDHVNLEHEDDENPNVIQGKEGLYMDMGIAQRRDPDALPPRNTFEVIMNVLYHAFQGLSRGNQLFAIKAGILTALLSIPSFVKSSAALAYGEHFSWAIFMGQLTLARFCGDTTFGLVARIMSTFAGGLTGAAVWHISTGAGTGNPYGLAAICVVIFPFFFYARLYWPGPPVPNTIFFTTAALVIGYSWQNTHYQFGKFLYYGINLAWRRFVLVCTGVSAAFIFSFLPPSTTLRDYQRQSLATSASEIGAVYCSIVSYASSPQTEDPQHLKRSIVLRANIIYEFSLRGRWPAERYQKILEILLEIAYLLSHLMSVVQHLEPAWTRAFLRRTRFLDPDFQGDVLGVISMISTALRTGTPLPQVTPCPLLDRFIFYHHGLNIIRNEADDDYGLPRTMSIDVLENEQYMCFCVGVSTSFGIVTRFDRLMHATKELVGEQYHIHGVGHISKVAAVDMGSRTNSLRPIHDA</sequence>
<evidence type="ECO:0000256" key="1">
    <source>
        <dbReference type="ARBA" id="ARBA00004141"/>
    </source>
</evidence>
<feature type="transmembrane region" description="Helical" evidence="6">
    <location>
        <begin position="879"/>
        <end position="896"/>
    </location>
</feature>
<protein>
    <recommendedName>
        <fullName evidence="12">DUF2421 domain-containing protein</fullName>
    </recommendedName>
</protein>
<feature type="domain" description="Integral membrane bound transporter" evidence="9">
    <location>
        <begin position="761"/>
        <end position="893"/>
    </location>
</feature>
<evidence type="ECO:0000259" key="8">
    <source>
        <dbReference type="Pfam" id="PF10337"/>
    </source>
</evidence>
<gene>
    <name evidence="10" type="ORF">B0F90DRAFT_1811958</name>
</gene>
<dbReference type="EMBL" id="WTXG01000124">
    <property type="protein sequence ID" value="KAI0292339.1"/>
    <property type="molecule type" value="Genomic_DNA"/>
</dbReference>
<feature type="domain" description="Putative ER transporter 6TM N-terminal" evidence="8">
    <location>
        <begin position="85"/>
        <end position="586"/>
    </location>
</feature>
<keyword evidence="11" id="KW-1185">Reference proteome</keyword>
<feature type="transmembrane region" description="Helical" evidence="6">
    <location>
        <begin position="149"/>
        <end position="172"/>
    </location>
</feature>
<feature type="region of interest" description="Disordered" evidence="5">
    <location>
        <begin position="1"/>
        <end position="52"/>
    </location>
</feature>
<feature type="domain" description="DUF2421" evidence="7">
    <location>
        <begin position="903"/>
        <end position="1106"/>
    </location>
</feature>
<keyword evidence="2 6" id="KW-0812">Transmembrane</keyword>
<evidence type="ECO:0000256" key="6">
    <source>
        <dbReference type="SAM" id="Phobius"/>
    </source>
</evidence>
<evidence type="ECO:0000259" key="9">
    <source>
        <dbReference type="Pfam" id="PF13515"/>
    </source>
</evidence>
<feature type="transmembrane region" description="Helical" evidence="6">
    <location>
        <begin position="193"/>
        <end position="213"/>
    </location>
</feature>